<proteinExistence type="predicted"/>
<name>A0A317QHX2_9ACTN</name>
<comment type="caution">
    <text evidence="4">The sequence shown here is derived from an EMBL/GenBank/DDBJ whole genome shotgun (WGS) entry which is preliminary data.</text>
</comment>
<dbReference type="Proteomes" id="UP000246661">
    <property type="component" value="Unassembled WGS sequence"/>
</dbReference>
<dbReference type="AlphaFoldDB" id="A0A317QHX2"/>
<keyword evidence="2" id="KW-1133">Transmembrane helix</keyword>
<dbReference type="GO" id="GO:0016853">
    <property type="term" value="F:isomerase activity"/>
    <property type="evidence" value="ECO:0007669"/>
    <property type="project" value="UniProtKB-KW"/>
</dbReference>
<evidence type="ECO:0000259" key="3">
    <source>
        <dbReference type="PROSITE" id="PS51352"/>
    </source>
</evidence>
<dbReference type="SUPFAM" id="SSF52833">
    <property type="entry name" value="Thioredoxin-like"/>
    <property type="match status" value="1"/>
</dbReference>
<protein>
    <submittedName>
        <fullName evidence="4">Thiol-disulfide isomerase/thioredoxin</fullName>
    </submittedName>
</protein>
<keyword evidence="2" id="KW-0472">Membrane</keyword>
<evidence type="ECO:0000256" key="2">
    <source>
        <dbReference type="SAM" id="Phobius"/>
    </source>
</evidence>
<dbReference type="EMBL" id="QGTX01000001">
    <property type="protein sequence ID" value="PWW22623.1"/>
    <property type="molecule type" value="Genomic_DNA"/>
</dbReference>
<organism evidence="4 5">
    <name type="scientific">Geodermatophilus normandii</name>
    <dbReference type="NCBI Taxonomy" id="1137989"/>
    <lineage>
        <taxon>Bacteria</taxon>
        <taxon>Bacillati</taxon>
        <taxon>Actinomycetota</taxon>
        <taxon>Actinomycetes</taxon>
        <taxon>Geodermatophilales</taxon>
        <taxon>Geodermatophilaceae</taxon>
        <taxon>Geodermatophilus</taxon>
    </lineage>
</organism>
<evidence type="ECO:0000313" key="5">
    <source>
        <dbReference type="Proteomes" id="UP000246661"/>
    </source>
</evidence>
<gene>
    <name evidence="4" type="ORF">JD79_01781</name>
</gene>
<dbReference type="RefSeq" id="WP_245899956.1">
    <property type="nucleotide sequence ID" value="NZ_QGTX01000001.1"/>
</dbReference>
<dbReference type="CDD" id="cd02947">
    <property type="entry name" value="TRX_family"/>
    <property type="match status" value="1"/>
</dbReference>
<reference evidence="5" key="1">
    <citation type="submission" date="2018-05" db="EMBL/GenBank/DDBJ databases">
        <authorList>
            <person name="Klenk H.-P."/>
            <person name="Huntemann M."/>
            <person name="Clum A."/>
            <person name="Pillay M."/>
            <person name="Palaniappan K."/>
            <person name="Varghese N."/>
            <person name="Mikhailova N."/>
            <person name="Stamatis D."/>
            <person name="Reddy T."/>
            <person name="Daum C."/>
            <person name="Shapiro N."/>
            <person name="Ivanova N."/>
            <person name="Kyrpides N."/>
            <person name="Woyke T."/>
        </authorList>
    </citation>
    <scope>NUCLEOTIDE SEQUENCE [LARGE SCALE GENOMIC DNA]</scope>
    <source>
        <strain evidence="5">DSM 45417</strain>
    </source>
</reference>
<keyword evidence="2" id="KW-0812">Transmembrane</keyword>
<keyword evidence="4" id="KW-0413">Isomerase</keyword>
<feature type="domain" description="Thioredoxin" evidence="3">
    <location>
        <begin position="23"/>
        <end position="155"/>
    </location>
</feature>
<keyword evidence="5" id="KW-1185">Reference proteome</keyword>
<dbReference type="Gene3D" id="3.40.30.10">
    <property type="entry name" value="Glutaredoxin"/>
    <property type="match status" value="1"/>
</dbReference>
<dbReference type="InterPro" id="IPR036249">
    <property type="entry name" value="Thioredoxin-like_sf"/>
</dbReference>
<accession>A0A317QHX2</accession>
<sequence length="158" mass="16877">MRTDPVGFVQGMSGTGAAVLAAALALTAVAAWWLRTRDGRLRAAQEEESVGGPTAVLEGLGVRPADADLTVVQFSTAFCGPCRTTRARLQHLQATRPGLAYVHVDAESSLDAVRELDVRRTPTLFYLDRRGRLLGRSSGAPRPEELTALVDAHTGPRS</sequence>
<evidence type="ECO:0000313" key="4">
    <source>
        <dbReference type="EMBL" id="PWW22623.1"/>
    </source>
</evidence>
<evidence type="ECO:0000256" key="1">
    <source>
        <dbReference type="SAM" id="MobiDB-lite"/>
    </source>
</evidence>
<dbReference type="InterPro" id="IPR013766">
    <property type="entry name" value="Thioredoxin_domain"/>
</dbReference>
<feature type="transmembrane region" description="Helical" evidence="2">
    <location>
        <begin position="12"/>
        <end position="34"/>
    </location>
</feature>
<dbReference type="Pfam" id="PF00085">
    <property type="entry name" value="Thioredoxin"/>
    <property type="match status" value="1"/>
</dbReference>
<feature type="region of interest" description="Disordered" evidence="1">
    <location>
        <begin position="136"/>
        <end position="158"/>
    </location>
</feature>
<dbReference type="PROSITE" id="PS51352">
    <property type="entry name" value="THIOREDOXIN_2"/>
    <property type="match status" value="1"/>
</dbReference>